<dbReference type="EMBL" id="JWZX01003172">
    <property type="protein sequence ID" value="KOO23633.1"/>
    <property type="molecule type" value="Genomic_DNA"/>
</dbReference>
<reference evidence="3" key="1">
    <citation type="journal article" date="2015" name="PLoS Genet.">
        <title>Genome Sequence and Transcriptome Analyses of Chrysochromulina tobin: Metabolic Tools for Enhanced Algal Fitness in the Prominent Order Prymnesiales (Haptophyceae).</title>
        <authorList>
            <person name="Hovde B.T."/>
            <person name="Deodato C.R."/>
            <person name="Hunsperger H.M."/>
            <person name="Ryken S.A."/>
            <person name="Yost W."/>
            <person name="Jha R.K."/>
            <person name="Patterson J."/>
            <person name="Monnat R.J. Jr."/>
            <person name="Barlow S.B."/>
            <person name="Starkenburg S.R."/>
            <person name="Cattolico R.A."/>
        </authorList>
    </citation>
    <scope>NUCLEOTIDE SEQUENCE</scope>
    <source>
        <strain evidence="3">CCMP291</strain>
    </source>
</reference>
<dbReference type="Proteomes" id="UP000037460">
    <property type="component" value="Unassembled WGS sequence"/>
</dbReference>
<keyword evidence="3" id="KW-1185">Reference proteome</keyword>
<dbReference type="Pfam" id="PF00027">
    <property type="entry name" value="cNMP_binding"/>
    <property type="match status" value="1"/>
</dbReference>
<evidence type="ECO:0000259" key="1">
    <source>
        <dbReference type="PROSITE" id="PS50042"/>
    </source>
</evidence>
<dbReference type="InterPro" id="IPR018490">
    <property type="entry name" value="cNMP-bd_dom_sf"/>
</dbReference>
<feature type="domain" description="Cyclic nucleotide-binding" evidence="1">
    <location>
        <begin position="1"/>
        <end position="107"/>
    </location>
</feature>
<comment type="caution">
    <text evidence="2">The sequence shown here is derived from an EMBL/GenBank/DDBJ whole genome shotgun (WGS) entry which is preliminary data.</text>
</comment>
<dbReference type="PROSITE" id="PS50042">
    <property type="entry name" value="CNMP_BINDING_3"/>
    <property type="match status" value="1"/>
</dbReference>
<dbReference type="Gene3D" id="2.60.120.10">
    <property type="entry name" value="Jelly Rolls"/>
    <property type="match status" value="1"/>
</dbReference>
<organism evidence="2 3">
    <name type="scientific">Chrysochromulina tobinii</name>
    <dbReference type="NCBI Taxonomy" id="1460289"/>
    <lineage>
        <taxon>Eukaryota</taxon>
        <taxon>Haptista</taxon>
        <taxon>Haptophyta</taxon>
        <taxon>Prymnesiophyceae</taxon>
        <taxon>Prymnesiales</taxon>
        <taxon>Chrysochromulinaceae</taxon>
        <taxon>Chrysochromulina</taxon>
    </lineage>
</organism>
<dbReference type="AlphaFoldDB" id="A0A0M0JBM9"/>
<dbReference type="OrthoDB" id="58719at2759"/>
<dbReference type="SUPFAM" id="SSF51206">
    <property type="entry name" value="cAMP-binding domain-like"/>
    <property type="match status" value="1"/>
</dbReference>
<protein>
    <recommendedName>
        <fullName evidence="1">Cyclic nucleotide-binding domain-containing protein</fullName>
    </recommendedName>
</protein>
<sequence>MRRVDLRKNEVIYYQGDPTTEMFIITRGAVSRTRLENNREHEHNNLGAQGSEATIGGLHLLLSDPYYSTVRCTQDTTCYALSSVQFHELVKDNPTLAKEIIYALAKDVLAQQVVMRTALLSQSAPKSQMDAPLLTALYTSVGATVESFYRSALNAQLNATLTGQPVAAYFPQMHVQLPLRVAYINGFKGLRLAVQQTFHPDDWGAPGSSQVVGASLAAACLPGVLMSPISGLLEASNAGHSNPAPLATRWLNGAAPRMLREIIFGIGINQLSEWCEERVPEAVLEGTAARNFVGSMSAGVACGYLSHIPHNLSALKLLQPHKSYAQHFGGLVEDSAARLPLGNGFPRPARWALAAVATVLVPKGVAIRSTQIAGSFAIINGTINLMARMNKQ</sequence>
<proteinExistence type="predicted"/>
<dbReference type="InterPro" id="IPR014710">
    <property type="entry name" value="RmlC-like_jellyroll"/>
</dbReference>
<dbReference type="CDD" id="cd00038">
    <property type="entry name" value="CAP_ED"/>
    <property type="match status" value="1"/>
</dbReference>
<evidence type="ECO:0000313" key="3">
    <source>
        <dbReference type="Proteomes" id="UP000037460"/>
    </source>
</evidence>
<accession>A0A0M0JBM9</accession>
<gene>
    <name evidence="2" type="ORF">Ctob_006747</name>
</gene>
<evidence type="ECO:0000313" key="2">
    <source>
        <dbReference type="EMBL" id="KOO23633.1"/>
    </source>
</evidence>
<name>A0A0M0JBM9_9EUKA</name>
<dbReference type="InterPro" id="IPR000595">
    <property type="entry name" value="cNMP-bd_dom"/>
</dbReference>